<evidence type="ECO:0000256" key="2">
    <source>
        <dbReference type="SAM" id="SignalP"/>
    </source>
</evidence>
<proteinExistence type="predicted"/>
<evidence type="ECO:0000259" key="3">
    <source>
        <dbReference type="PROSITE" id="PS51208"/>
    </source>
</evidence>
<evidence type="ECO:0000313" key="5">
    <source>
        <dbReference type="Proteomes" id="UP000092884"/>
    </source>
</evidence>
<dbReference type="InterPro" id="IPR036709">
    <property type="entry name" value="Autotransporte_beta_dom_sf"/>
</dbReference>
<evidence type="ECO:0000313" key="4">
    <source>
        <dbReference type="EMBL" id="ANV98223.1"/>
    </source>
</evidence>
<name>A0A1B1U614_9HELI</name>
<dbReference type="PROSITE" id="PS51208">
    <property type="entry name" value="AUTOTRANSPORTER"/>
    <property type="match status" value="1"/>
</dbReference>
<dbReference type="RefSeq" id="WP_066340638.1">
    <property type="nucleotide sequence ID" value="NZ_CP016503.1"/>
</dbReference>
<dbReference type="EMBL" id="CP016503">
    <property type="protein sequence ID" value="ANV98223.1"/>
    <property type="molecule type" value="Genomic_DNA"/>
</dbReference>
<gene>
    <name evidence="4" type="ORF">BBW65_05150</name>
</gene>
<dbReference type="KEGG" id="het:BBW65_05150"/>
<reference evidence="5" key="1">
    <citation type="submission" date="2016-07" db="EMBL/GenBank/DDBJ databases">
        <authorList>
            <person name="Florea S."/>
            <person name="Webb J.S."/>
            <person name="Jaromczyk J."/>
            <person name="Schardl C.L."/>
        </authorList>
    </citation>
    <scope>NUCLEOTIDE SEQUENCE [LARGE SCALE GENOMIC DNA]</scope>
    <source>
        <strain evidence="5">MIT 01-6242</strain>
    </source>
</reference>
<keyword evidence="5" id="KW-1185">Reference proteome</keyword>
<dbReference type="STRING" id="222136.BBW65_05150"/>
<dbReference type="InterPro" id="IPR006315">
    <property type="entry name" value="OM_autotransptr_brl_dom"/>
</dbReference>
<protein>
    <recommendedName>
        <fullName evidence="3">Autotransporter domain-containing protein</fullName>
    </recommendedName>
</protein>
<dbReference type="NCBIfam" id="TIGR01414">
    <property type="entry name" value="autotrans_barl"/>
    <property type="match status" value="1"/>
</dbReference>
<feature type="chain" id="PRO_5008530203" description="Autotransporter domain-containing protein" evidence="2">
    <location>
        <begin position="25"/>
        <end position="1567"/>
    </location>
</feature>
<feature type="domain" description="Autotransporter" evidence="3">
    <location>
        <begin position="1223"/>
        <end position="1517"/>
    </location>
</feature>
<organism evidence="4 5">
    <name type="scientific">Helicobacter enhydrae</name>
    <dbReference type="NCBI Taxonomy" id="222136"/>
    <lineage>
        <taxon>Bacteria</taxon>
        <taxon>Pseudomonadati</taxon>
        <taxon>Campylobacterota</taxon>
        <taxon>Epsilonproteobacteria</taxon>
        <taxon>Campylobacterales</taxon>
        <taxon>Helicobacteraceae</taxon>
        <taxon>Helicobacter</taxon>
    </lineage>
</organism>
<dbReference type="SMART" id="SM00869">
    <property type="entry name" value="Autotransporter"/>
    <property type="match status" value="1"/>
</dbReference>
<dbReference type="Gene3D" id="2.40.128.130">
    <property type="entry name" value="Autotransporter beta-domain"/>
    <property type="match status" value="1"/>
</dbReference>
<feature type="signal peptide" evidence="2">
    <location>
        <begin position="1"/>
        <end position="24"/>
    </location>
</feature>
<dbReference type="OrthoDB" id="6053567at2"/>
<dbReference type="GO" id="GO:0019867">
    <property type="term" value="C:outer membrane"/>
    <property type="evidence" value="ECO:0007669"/>
    <property type="project" value="InterPro"/>
</dbReference>
<evidence type="ECO:0000256" key="1">
    <source>
        <dbReference type="SAM" id="MobiDB-lite"/>
    </source>
</evidence>
<dbReference type="Proteomes" id="UP000092884">
    <property type="component" value="Chromosome"/>
</dbReference>
<dbReference type="InterPro" id="IPR005546">
    <property type="entry name" value="Autotransporte_beta"/>
</dbReference>
<keyword evidence="2" id="KW-0732">Signal</keyword>
<feature type="region of interest" description="Disordered" evidence="1">
    <location>
        <begin position="1526"/>
        <end position="1567"/>
    </location>
</feature>
<sequence length="1567" mass="165176">MMKSYRPLIATSLALALSVSVASATDANCPSGNTSTICYSTNGTDFKQFTGLTIGISGDFNKIQFAQLPSGTPEVGDFTLKFRKDGTTAPSSSEASVSGANAQLKLVSETKGLQLGSAGTSTLTIDFGKYEAQNFARKATLTFNGTTPPAAAGTPKTALKGNIKIIASAFKDDFVEATFKGDMIGNITLTRYEGLNSDPSDYEFIKSRFTFQDGASITGDLQAVSAIGGQDFIFEGGGGINGNIVARGGYVDANNVLIGAATNTTEVNITFRNKEGSTNIIKKGGSKGEILAAGAGNANNLKHHAHNRILFEGKGQIGGSDNDRMDILAAPRKNSVGGPFVGAQSYNLIKFNKQATLFLKDLKAFNNVDTDRRNIISLDLANTNRAGSDTNSLNIKTINADGGQGRNYIGKGFLTLSGGGTAKDLIINTESTENPTAANIAQGTLTADKIVSWNGAKNTILIENIVVNGGIFASKRGSNLIFITKDSDVGQNGIKNDGNTNKRGTDYSLYAREGGSNILNLNIAADTKTLSLKKRVTHDWAAWQTTFNLNGNDNKIEIKGNGTNGSINNIGLEVSGAEGTENPGMTFNFNGNNGVLDVTNGAASGGGNIIVGVNKGDKNAKLTFNVNGGNATIKGGITTQGGKSTTQQNTTTFNIANGKTLTIEGEIKQQQATTKGGDGTENATDSAQTIFNFNPLVEDSLGSRIGETTLKLKNNITNTSGNVVFNFNADNAQVTKVVSASPDPKITTTATGKTIFNLNLGNASATVTQAIESTDQGQTFINFNQNNSTLILTDTNGIKAGNNGTTSIIVGNAESPEQSVNAIIKGNVITQGHGSTTISFNSKDSSLTIKDSSSEDLKDIAHTAGTLEIDFHSQNGTFKNKVTTNTAGATTNIQVTAGQGEKGNSGIFEKEIQTNSGGSTNITLGALPQEQGQTDGKATLTLQGATNTITKLTANATESTLNLTNGTATITTTEIGNGSTLNLQASNGKIKTDTLKLSANATSATLNLSSDAQTKLGTPHHFNLLEIGKATSPTADTGLTADNLTFVVSVDTATTQTGSKIGGEATKSGGTYGHAYSDRIIVHNVGDNSQAKSADLVVIIDPDQIKGVHYTPTKGTETEHNIAVATIKNTSDNKALVAFDTNTKIIENGGELLEVGLVTTTTDENGKATGTSKDYTTYFLGKAISLGVDNTTQQALTSALSINYDLYIANLNSLNKRMGELRDNPYTQGVWARVFGGLQESNFGLGARTSYVTAQGGYDYALETEGAKNYIGLAFSYMHSKGESNKATQASNAINVSGINTIYLSNIQSSGYEIALYNSYVSNVGLYNDTIAKLSYITSDFSLSNSSDHNNTANNLGFTLSNEVGYRFILGEQQDYFIDPQLELSLGYLNQSDFTTKMKTRSGKGNQLKALQESVFLTRTRLGASFGKKIVEQDKNISLYVGTFYEYDLVTGGSNKLTTSTTKAYNPEFASNGRVVLNVGSNLELNQSTRVYVDVEKSFGDKLRTQLQFNLGARYSFGEKTSIENAKAQTTAPLRVGNTPTEETEKASIVPSGSQKVKDTGTKAANQ</sequence>
<dbReference type="SUPFAM" id="SSF103515">
    <property type="entry name" value="Autotransporter"/>
    <property type="match status" value="1"/>
</dbReference>
<accession>A0A1B1U614</accession>